<keyword evidence="2" id="KW-1133">Transmembrane helix</keyword>
<proteinExistence type="inferred from homology"/>
<dbReference type="PANTHER" id="PTHR23409">
    <property type="entry name" value="RIBONUCLEOSIDE-DIPHOSPHATE REDUCTASE SMALL CHAIN"/>
    <property type="match status" value="1"/>
</dbReference>
<dbReference type="InterPro" id="IPR012348">
    <property type="entry name" value="RNR-like"/>
</dbReference>
<comment type="caution">
    <text evidence="3">The sequence shown here is derived from an EMBL/GenBank/DDBJ whole genome shotgun (WGS) entry which is preliminary data.</text>
</comment>
<dbReference type="GO" id="GO:0016491">
    <property type="term" value="F:oxidoreductase activity"/>
    <property type="evidence" value="ECO:0007669"/>
    <property type="project" value="InterPro"/>
</dbReference>
<reference evidence="3" key="1">
    <citation type="journal article" date="2014" name="Front. Microbiol.">
        <title>High frequency of phylogenetically diverse reductive dehalogenase-homologous genes in deep subseafloor sedimentary metagenomes.</title>
        <authorList>
            <person name="Kawai M."/>
            <person name="Futagami T."/>
            <person name="Toyoda A."/>
            <person name="Takaki Y."/>
            <person name="Nishi S."/>
            <person name="Hori S."/>
            <person name="Arai W."/>
            <person name="Tsubouchi T."/>
            <person name="Morono Y."/>
            <person name="Uchiyama I."/>
            <person name="Ito T."/>
            <person name="Fujiyama A."/>
            <person name="Inagaki F."/>
            <person name="Takami H."/>
        </authorList>
    </citation>
    <scope>NUCLEOTIDE SEQUENCE</scope>
    <source>
        <strain evidence="3">Expedition CK06-06</strain>
    </source>
</reference>
<evidence type="ECO:0000256" key="1">
    <source>
        <dbReference type="ARBA" id="ARBA00009303"/>
    </source>
</evidence>
<keyword evidence="2" id="KW-0472">Membrane</keyword>
<sequence length="234" mass="27299">VNKLSDVDKNEPILNPKNKRFTVFPIQYQSIWDEYHKQFACFWRAEEIDFSGDYDDFLSLSKDEQHFIKMIIAFFAASDGIVNMNLGERFSREIQIMEAQIAYNFQMMMEDIHGKIYSLMLENIVRDPKEKEFMFNAIENVPSIKLMADWAFKWIDSSESFGHRVIAFAIVEAVFFSGAFASIFWIKKYKAKHSGSSSKQFMNGLIQSNKFIARDEGMHAGFACEIYKLLNHKV</sequence>
<name>X1MAX5_9ZZZZ</name>
<protein>
    <submittedName>
        <fullName evidence="3">Uncharacterized protein</fullName>
    </submittedName>
</protein>
<dbReference type="CDD" id="cd01049">
    <property type="entry name" value="RNRR2"/>
    <property type="match status" value="1"/>
</dbReference>
<dbReference type="PANTHER" id="PTHR23409:SF18">
    <property type="entry name" value="RIBONUCLEOSIDE-DIPHOSPHATE REDUCTASE SUBUNIT M2"/>
    <property type="match status" value="1"/>
</dbReference>
<feature type="non-terminal residue" evidence="3">
    <location>
        <position position="234"/>
    </location>
</feature>
<dbReference type="GO" id="GO:0009263">
    <property type="term" value="P:deoxyribonucleotide biosynthetic process"/>
    <property type="evidence" value="ECO:0007669"/>
    <property type="project" value="InterPro"/>
</dbReference>
<gene>
    <name evidence="3" type="ORF">S06H3_22131</name>
</gene>
<evidence type="ECO:0000256" key="2">
    <source>
        <dbReference type="SAM" id="Phobius"/>
    </source>
</evidence>
<feature type="transmembrane region" description="Helical" evidence="2">
    <location>
        <begin position="165"/>
        <end position="186"/>
    </location>
</feature>
<dbReference type="InterPro" id="IPR009078">
    <property type="entry name" value="Ferritin-like_SF"/>
</dbReference>
<dbReference type="InterPro" id="IPR000358">
    <property type="entry name" value="RNR_small_fam"/>
</dbReference>
<dbReference type="SUPFAM" id="SSF47240">
    <property type="entry name" value="Ferritin-like"/>
    <property type="match status" value="1"/>
</dbReference>
<dbReference type="AlphaFoldDB" id="X1MAX5"/>
<dbReference type="InterPro" id="IPR033909">
    <property type="entry name" value="RNR_small"/>
</dbReference>
<organism evidence="3">
    <name type="scientific">marine sediment metagenome</name>
    <dbReference type="NCBI Taxonomy" id="412755"/>
    <lineage>
        <taxon>unclassified sequences</taxon>
        <taxon>metagenomes</taxon>
        <taxon>ecological metagenomes</taxon>
    </lineage>
</organism>
<comment type="similarity">
    <text evidence="1">Belongs to the ribonucleoside diphosphate reductase small chain family.</text>
</comment>
<keyword evidence="2" id="KW-0812">Transmembrane</keyword>
<evidence type="ECO:0000313" key="3">
    <source>
        <dbReference type="EMBL" id="GAI11845.1"/>
    </source>
</evidence>
<feature type="non-terminal residue" evidence="3">
    <location>
        <position position="1"/>
    </location>
</feature>
<dbReference type="Pfam" id="PF00268">
    <property type="entry name" value="Ribonuc_red_sm"/>
    <property type="match status" value="1"/>
</dbReference>
<dbReference type="Gene3D" id="1.10.620.20">
    <property type="entry name" value="Ribonucleotide Reductase, subunit A"/>
    <property type="match status" value="1"/>
</dbReference>
<dbReference type="EMBL" id="BARV01011761">
    <property type="protein sequence ID" value="GAI11845.1"/>
    <property type="molecule type" value="Genomic_DNA"/>
</dbReference>
<accession>X1MAX5</accession>